<evidence type="ECO:0000256" key="5">
    <source>
        <dbReference type="SAM" id="Phobius"/>
    </source>
</evidence>
<dbReference type="InterPro" id="IPR051201">
    <property type="entry name" value="Chloro_Bact_Ser_Proteases"/>
</dbReference>
<protein>
    <recommendedName>
        <fullName evidence="6">Zinc-ribbon domain-containing protein</fullName>
    </recommendedName>
</protein>
<keyword evidence="5" id="KW-0812">Transmembrane</keyword>
<sequence length="446" mass="49730">MYCAKCGNKTESGAKFCSNCGASVRPQSNKLLVMTAIFMFVVCVSIWTALVHQWRHDEKKTEEVASKPIEQVKKERKTPVEKVKSQTAPAAKATAANTNKDVTEIIAEAQEKVFTIYTGYSQGSGFLINKQGDVLTNAHVVEGSIDVMVRDKNGEEFQGKVIGYSNDIDVAVVRVPALKNKSPLLLETTRKAQVGEEVITLGSPMGLENTVTFGYISGVDRNFVIEPHIYEDVYQISAPMAPGNSGGPLLERKTGKVLAINSARHATEANIGFSIPIFKIYSLIQKWISSPLAEDEIYAMFYNNEGMYFYQSLEGEGYFEGGDYSEAYDTYDVWNYDEQESETDSEYENDDESDAIEENVEMDDSIDGSNISEEESWHEEEINDEPTDEKTDLEEEPSDGEETAEDHELNESESYEGEWDEGTTDESPQDQSTDPSTDQTTDQPMN</sequence>
<evidence type="ECO:0000313" key="8">
    <source>
        <dbReference type="Proteomes" id="UP000023561"/>
    </source>
</evidence>
<comment type="caution">
    <text evidence="7">The sequence shown here is derived from an EMBL/GenBank/DDBJ whole genome shotgun (WGS) entry which is preliminary data.</text>
</comment>
<feature type="compositionally biased region" description="Acidic residues" evidence="4">
    <location>
        <begin position="411"/>
        <end position="428"/>
    </location>
</feature>
<dbReference type="GO" id="GO:0006508">
    <property type="term" value="P:proteolysis"/>
    <property type="evidence" value="ECO:0007669"/>
    <property type="project" value="UniProtKB-KW"/>
</dbReference>
<feature type="region of interest" description="Disordered" evidence="4">
    <location>
        <begin position="358"/>
        <end position="446"/>
    </location>
</feature>
<dbReference type="Gene3D" id="2.40.10.120">
    <property type="match status" value="1"/>
</dbReference>
<gene>
    <name evidence="7" type="ORF">GCA01S_016_00220</name>
</gene>
<evidence type="ECO:0000256" key="4">
    <source>
        <dbReference type="SAM" id="MobiDB-lite"/>
    </source>
</evidence>
<keyword evidence="5" id="KW-0472">Membrane</keyword>
<evidence type="ECO:0000313" key="7">
    <source>
        <dbReference type="EMBL" id="GAJ39297.1"/>
    </source>
</evidence>
<keyword evidence="5" id="KW-1133">Transmembrane helix</keyword>
<reference evidence="7 8" key="1">
    <citation type="submission" date="2014-04" db="EMBL/GenBank/DDBJ databases">
        <title>Whole genome shotgun sequence of Geobacillus caldoxylosilyticus NBRC 107762.</title>
        <authorList>
            <person name="Hosoyama A."/>
            <person name="Hosoyama Y."/>
            <person name="Katano-Makiyama Y."/>
            <person name="Tsuchikane K."/>
            <person name="Ohji S."/>
            <person name="Ichikawa N."/>
            <person name="Yamazoe A."/>
            <person name="Fujita N."/>
        </authorList>
    </citation>
    <scope>NUCLEOTIDE SEQUENCE [LARGE SCALE GENOMIC DNA]</scope>
    <source>
        <strain evidence="7 8">NBRC 107762</strain>
    </source>
</reference>
<dbReference type="SUPFAM" id="SSF50494">
    <property type="entry name" value="Trypsin-like serine proteases"/>
    <property type="match status" value="1"/>
</dbReference>
<evidence type="ECO:0000259" key="6">
    <source>
        <dbReference type="Pfam" id="PF13240"/>
    </source>
</evidence>
<dbReference type="Proteomes" id="UP000023561">
    <property type="component" value="Unassembled WGS sequence"/>
</dbReference>
<keyword evidence="1" id="KW-0645">Protease</keyword>
<feature type="transmembrane region" description="Helical" evidence="5">
    <location>
        <begin position="31"/>
        <end position="51"/>
    </location>
</feature>
<dbReference type="PANTHER" id="PTHR43343:SF3">
    <property type="entry name" value="PROTEASE DO-LIKE 8, CHLOROPLASTIC"/>
    <property type="match status" value="1"/>
</dbReference>
<name>A0A023DDM6_9BACL</name>
<organism evidence="7 8">
    <name type="scientific">Parageobacillus caldoxylosilyticus NBRC 107762</name>
    <dbReference type="NCBI Taxonomy" id="1220594"/>
    <lineage>
        <taxon>Bacteria</taxon>
        <taxon>Bacillati</taxon>
        <taxon>Bacillota</taxon>
        <taxon>Bacilli</taxon>
        <taxon>Bacillales</taxon>
        <taxon>Anoxybacillaceae</taxon>
        <taxon>Saccharococcus</taxon>
    </lineage>
</organism>
<keyword evidence="8" id="KW-1185">Reference proteome</keyword>
<accession>A0A023DDM6</accession>
<feature type="compositionally biased region" description="Low complexity" evidence="4">
    <location>
        <begin position="429"/>
        <end position="446"/>
    </location>
</feature>
<evidence type="ECO:0000256" key="1">
    <source>
        <dbReference type="ARBA" id="ARBA00022670"/>
    </source>
</evidence>
<dbReference type="InterPro" id="IPR026870">
    <property type="entry name" value="Zinc_ribbon_dom"/>
</dbReference>
<feature type="region of interest" description="Disordered" evidence="4">
    <location>
        <begin position="66"/>
        <end position="92"/>
    </location>
</feature>
<feature type="compositionally biased region" description="Acidic residues" evidence="4">
    <location>
        <begin position="358"/>
        <end position="405"/>
    </location>
</feature>
<dbReference type="InterPro" id="IPR009003">
    <property type="entry name" value="Peptidase_S1_PA"/>
</dbReference>
<feature type="compositionally biased region" description="Basic and acidic residues" evidence="4">
    <location>
        <begin position="66"/>
        <end position="84"/>
    </location>
</feature>
<proteinExistence type="predicted"/>
<dbReference type="InterPro" id="IPR001940">
    <property type="entry name" value="Peptidase_S1C"/>
</dbReference>
<dbReference type="GO" id="GO:0004252">
    <property type="term" value="F:serine-type endopeptidase activity"/>
    <property type="evidence" value="ECO:0007669"/>
    <property type="project" value="InterPro"/>
</dbReference>
<dbReference type="Pfam" id="PF13240">
    <property type="entry name" value="Zn_Ribbon_1"/>
    <property type="match status" value="1"/>
</dbReference>
<dbReference type="PANTHER" id="PTHR43343">
    <property type="entry name" value="PEPTIDASE S12"/>
    <property type="match status" value="1"/>
</dbReference>
<keyword evidence="3" id="KW-0720">Serine protease</keyword>
<keyword evidence="2" id="KW-0378">Hydrolase</keyword>
<dbReference type="EMBL" id="BAWO01000016">
    <property type="protein sequence ID" value="GAJ39297.1"/>
    <property type="molecule type" value="Genomic_DNA"/>
</dbReference>
<feature type="domain" description="Zinc-ribbon" evidence="6">
    <location>
        <begin position="2"/>
        <end position="24"/>
    </location>
</feature>
<evidence type="ECO:0000256" key="2">
    <source>
        <dbReference type="ARBA" id="ARBA00022801"/>
    </source>
</evidence>
<dbReference type="Pfam" id="PF13365">
    <property type="entry name" value="Trypsin_2"/>
    <property type="match status" value="1"/>
</dbReference>
<dbReference type="PRINTS" id="PR00834">
    <property type="entry name" value="PROTEASES2C"/>
</dbReference>
<dbReference type="AlphaFoldDB" id="A0A023DDM6"/>
<evidence type="ECO:0000256" key="3">
    <source>
        <dbReference type="ARBA" id="ARBA00022825"/>
    </source>
</evidence>
<dbReference type="RefSeq" id="WP_042408181.1">
    <property type="nucleotide sequence ID" value="NZ_BAWO01000016.1"/>
</dbReference>